<evidence type="ECO:0000313" key="6">
    <source>
        <dbReference type="EMBL" id="REK74494.1"/>
    </source>
</evidence>
<evidence type="ECO:0000256" key="1">
    <source>
        <dbReference type="ARBA" id="ARBA00004196"/>
    </source>
</evidence>
<reference evidence="6 7" key="1">
    <citation type="submission" date="2018-08" db="EMBL/GenBank/DDBJ databases">
        <title>Paenibacillus sp. M4BSY-1, whole genome shotgun sequence.</title>
        <authorList>
            <person name="Tuo L."/>
        </authorList>
    </citation>
    <scope>NUCLEOTIDE SEQUENCE [LARGE SCALE GENOMIC DNA]</scope>
    <source>
        <strain evidence="6 7">M4BSY-1</strain>
    </source>
</reference>
<dbReference type="InterPro" id="IPR050490">
    <property type="entry name" value="Bact_solute-bd_prot1"/>
</dbReference>
<protein>
    <submittedName>
        <fullName evidence="6">Extracellular solute-binding protein</fullName>
    </submittedName>
</protein>
<dbReference type="EMBL" id="QUBQ01000003">
    <property type="protein sequence ID" value="REK74494.1"/>
    <property type="molecule type" value="Genomic_DNA"/>
</dbReference>
<comment type="caution">
    <text evidence="6">The sequence shown here is derived from an EMBL/GenBank/DDBJ whole genome shotgun (WGS) entry which is preliminary data.</text>
</comment>
<evidence type="ECO:0000256" key="2">
    <source>
        <dbReference type="ARBA" id="ARBA00008520"/>
    </source>
</evidence>
<sequence length="470" mass="51783">MRFQGRARIVQTFLSLVLLMSVLAGCGGKDNSPNQSANPDATGNTKMETVRVWTNDASYKPVMESAIEAYNKGQGLQDGIHIEYKVFGGDYNDVLKVALAANQAPELYKFVGTVKEPFIKSGWMLPINDLPGGPEFLETYKDILINGYTTMGGKTYSVPYKVLTTKFMYNKDLLKKSGFEQAPETWDDVIAYAKKITEDNKGNAYGYGVHLKDSAPSGKWYFAAQFASSVGHMGYNFNEGKFTFSDFKTNIEKILQMKADGSIFPGGEGMGNDELIAQFAAGRIAMLPGVNWDVTSIDKFWKEIGTSFELGVSDTPVIDKANKYRNYAQIADVLCVGPSASKMPEKAMKVYQLFHDDEILKEIQNNELEFIAREDIQAQAPSSFKKAGYAEFSDTSNSYFTLTPPDGGITVEGQPYQNTLVNIIAGSTNADVGAVLADLDKRYNTALEKAIAGGLDMTIYLDKNWDTKAK</sequence>
<dbReference type="SUPFAM" id="SSF53850">
    <property type="entry name" value="Periplasmic binding protein-like II"/>
    <property type="match status" value="1"/>
</dbReference>
<dbReference type="Pfam" id="PF01547">
    <property type="entry name" value="SBP_bac_1"/>
    <property type="match status" value="1"/>
</dbReference>
<evidence type="ECO:0000313" key="7">
    <source>
        <dbReference type="Proteomes" id="UP000261905"/>
    </source>
</evidence>
<dbReference type="PANTHER" id="PTHR43649:SF31">
    <property type="entry name" value="SN-GLYCEROL-3-PHOSPHATE-BINDING PERIPLASMIC PROTEIN UGPB"/>
    <property type="match status" value="1"/>
</dbReference>
<evidence type="ECO:0000256" key="5">
    <source>
        <dbReference type="SAM" id="SignalP"/>
    </source>
</evidence>
<keyword evidence="3" id="KW-0813">Transport</keyword>
<organism evidence="6 7">
    <name type="scientific">Paenibacillus paeoniae</name>
    <dbReference type="NCBI Taxonomy" id="2292705"/>
    <lineage>
        <taxon>Bacteria</taxon>
        <taxon>Bacillati</taxon>
        <taxon>Bacillota</taxon>
        <taxon>Bacilli</taxon>
        <taxon>Bacillales</taxon>
        <taxon>Paenibacillaceae</taxon>
        <taxon>Paenibacillus</taxon>
    </lineage>
</organism>
<dbReference type="PANTHER" id="PTHR43649">
    <property type="entry name" value="ARABINOSE-BINDING PROTEIN-RELATED"/>
    <property type="match status" value="1"/>
</dbReference>
<dbReference type="PROSITE" id="PS51257">
    <property type="entry name" value="PROKAR_LIPOPROTEIN"/>
    <property type="match status" value="1"/>
</dbReference>
<dbReference type="Gene3D" id="3.40.190.10">
    <property type="entry name" value="Periplasmic binding protein-like II"/>
    <property type="match status" value="1"/>
</dbReference>
<dbReference type="InterPro" id="IPR006059">
    <property type="entry name" value="SBP"/>
</dbReference>
<evidence type="ECO:0000256" key="3">
    <source>
        <dbReference type="ARBA" id="ARBA00022448"/>
    </source>
</evidence>
<dbReference type="GO" id="GO:0030313">
    <property type="term" value="C:cell envelope"/>
    <property type="evidence" value="ECO:0007669"/>
    <property type="project" value="UniProtKB-SubCell"/>
</dbReference>
<accession>A0A371PEW8</accession>
<feature type="chain" id="PRO_5016884734" evidence="5">
    <location>
        <begin position="25"/>
        <end position="470"/>
    </location>
</feature>
<dbReference type="OrthoDB" id="362670at2"/>
<dbReference type="Proteomes" id="UP000261905">
    <property type="component" value="Unassembled WGS sequence"/>
</dbReference>
<dbReference type="AlphaFoldDB" id="A0A371PEW8"/>
<gene>
    <name evidence="6" type="ORF">DX130_17560</name>
</gene>
<keyword evidence="7" id="KW-1185">Reference proteome</keyword>
<comment type="similarity">
    <text evidence="2">Belongs to the bacterial solute-binding protein 1 family.</text>
</comment>
<keyword evidence="4 5" id="KW-0732">Signal</keyword>
<proteinExistence type="inferred from homology"/>
<evidence type="ECO:0000256" key="4">
    <source>
        <dbReference type="ARBA" id="ARBA00022729"/>
    </source>
</evidence>
<name>A0A371PEW8_9BACL</name>
<comment type="subcellular location">
    <subcellularLocation>
        <location evidence="1">Cell envelope</location>
    </subcellularLocation>
</comment>
<feature type="signal peptide" evidence="5">
    <location>
        <begin position="1"/>
        <end position="24"/>
    </location>
</feature>